<name>A0A803NZR9_CANSA</name>
<organism evidence="2 3">
    <name type="scientific">Cannabis sativa</name>
    <name type="common">Hemp</name>
    <name type="synonym">Marijuana</name>
    <dbReference type="NCBI Taxonomy" id="3483"/>
    <lineage>
        <taxon>Eukaryota</taxon>
        <taxon>Viridiplantae</taxon>
        <taxon>Streptophyta</taxon>
        <taxon>Embryophyta</taxon>
        <taxon>Tracheophyta</taxon>
        <taxon>Spermatophyta</taxon>
        <taxon>Magnoliopsida</taxon>
        <taxon>eudicotyledons</taxon>
        <taxon>Gunneridae</taxon>
        <taxon>Pentapetalae</taxon>
        <taxon>rosids</taxon>
        <taxon>fabids</taxon>
        <taxon>Rosales</taxon>
        <taxon>Cannabaceae</taxon>
        <taxon>Cannabis</taxon>
    </lineage>
</organism>
<keyword evidence="3" id="KW-1185">Reference proteome</keyword>
<evidence type="ECO:0000313" key="3">
    <source>
        <dbReference type="Proteomes" id="UP000596661"/>
    </source>
</evidence>
<dbReference type="Gramene" id="evm.model.02.3023">
    <property type="protein sequence ID" value="cds.evm.model.02.3023"/>
    <property type="gene ID" value="evm.TU.02.3023"/>
</dbReference>
<dbReference type="Proteomes" id="UP000596661">
    <property type="component" value="Chromosome 2"/>
</dbReference>
<dbReference type="AlphaFoldDB" id="A0A803NZR9"/>
<keyword evidence="1" id="KW-1133">Transmembrane helix</keyword>
<accession>A0A803NZR9</accession>
<proteinExistence type="predicted"/>
<reference evidence="2" key="1">
    <citation type="submission" date="2018-11" db="EMBL/GenBank/DDBJ databases">
        <authorList>
            <person name="Grassa J C."/>
        </authorList>
    </citation>
    <scope>NUCLEOTIDE SEQUENCE [LARGE SCALE GENOMIC DNA]</scope>
</reference>
<sequence length="146" mass="16515">MELSECYYQPIRRLQPKKVVVVLLTICLVLSSGKRGRGGGLRDRGVEKRHHNRNFWFKSWIPSEPRNFNNCSNVLPSAPAANIFSIKFIDRGDITTFLALLTFFFISLRINCVANWMQNSMASSLIHVAEINGINGVESKKTNGET</sequence>
<dbReference type="EMBL" id="UZAU01000242">
    <property type="status" value="NOT_ANNOTATED_CDS"/>
    <property type="molecule type" value="Genomic_DNA"/>
</dbReference>
<keyword evidence="1" id="KW-0472">Membrane</keyword>
<keyword evidence="1" id="KW-0812">Transmembrane</keyword>
<reference evidence="2" key="2">
    <citation type="submission" date="2021-03" db="UniProtKB">
        <authorList>
            <consortium name="EnsemblPlants"/>
        </authorList>
    </citation>
    <scope>IDENTIFICATION</scope>
</reference>
<feature type="transmembrane region" description="Helical" evidence="1">
    <location>
        <begin position="94"/>
        <end position="114"/>
    </location>
</feature>
<evidence type="ECO:0000256" key="1">
    <source>
        <dbReference type="SAM" id="Phobius"/>
    </source>
</evidence>
<dbReference type="EnsemblPlants" id="evm.model.02.3023">
    <property type="protein sequence ID" value="cds.evm.model.02.3023"/>
    <property type="gene ID" value="evm.TU.02.3023"/>
</dbReference>
<protein>
    <submittedName>
        <fullName evidence="2">Uncharacterized protein</fullName>
    </submittedName>
</protein>
<evidence type="ECO:0000313" key="2">
    <source>
        <dbReference type="EnsemblPlants" id="cds.evm.model.02.3023"/>
    </source>
</evidence>